<dbReference type="Proteomes" id="UP000238479">
    <property type="component" value="Chromosome 7"/>
</dbReference>
<dbReference type="Gramene" id="PRQ21730">
    <property type="protein sequence ID" value="PRQ21730"/>
    <property type="gene ID" value="RchiOBHm_Chr7g0242461"/>
</dbReference>
<feature type="chain" id="PRO_5015118091" description="Non-specific serine/threonine protein kinase" evidence="1">
    <location>
        <begin position="17"/>
        <end position="149"/>
    </location>
</feature>
<feature type="signal peptide" evidence="1">
    <location>
        <begin position="1"/>
        <end position="16"/>
    </location>
</feature>
<dbReference type="AlphaFoldDB" id="A0A2P6PII9"/>
<evidence type="ECO:0008006" key="4">
    <source>
        <dbReference type="Google" id="ProtNLM"/>
    </source>
</evidence>
<evidence type="ECO:0000256" key="1">
    <source>
        <dbReference type="SAM" id="SignalP"/>
    </source>
</evidence>
<reference evidence="2 3" key="1">
    <citation type="journal article" date="2018" name="Nat. Genet.">
        <title>The Rosa genome provides new insights in the design of modern roses.</title>
        <authorList>
            <person name="Bendahmane M."/>
        </authorList>
    </citation>
    <scope>NUCLEOTIDE SEQUENCE [LARGE SCALE GENOMIC DNA]</scope>
    <source>
        <strain evidence="3">cv. Old Blush</strain>
    </source>
</reference>
<evidence type="ECO:0000313" key="3">
    <source>
        <dbReference type="Proteomes" id="UP000238479"/>
    </source>
</evidence>
<keyword evidence="3" id="KW-1185">Reference proteome</keyword>
<dbReference type="EMBL" id="PDCK01000045">
    <property type="protein sequence ID" value="PRQ21730.1"/>
    <property type="molecule type" value="Genomic_DNA"/>
</dbReference>
<comment type="caution">
    <text evidence="2">The sequence shown here is derived from an EMBL/GenBank/DDBJ whole genome shotgun (WGS) entry which is preliminary data.</text>
</comment>
<sequence length="149" mass="16038">MGVFFWLDGMTLSVSGLTCGSIGIDDYCDGDRVCSLAFVAEGGEWIGSQSGKLRTSSGVGWLGSIKSGVMEAVVTRSALSMGWWWLRVLDLERTNISAADGDDALRQWRNSVCRSRAGGLGALSTFLGDWNWACCLLLVSLIGRKAHIL</sequence>
<name>A0A2P6PII9_ROSCH</name>
<organism evidence="2 3">
    <name type="scientific">Rosa chinensis</name>
    <name type="common">China rose</name>
    <dbReference type="NCBI Taxonomy" id="74649"/>
    <lineage>
        <taxon>Eukaryota</taxon>
        <taxon>Viridiplantae</taxon>
        <taxon>Streptophyta</taxon>
        <taxon>Embryophyta</taxon>
        <taxon>Tracheophyta</taxon>
        <taxon>Spermatophyta</taxon>
        <taxon>Magnoliopsida</taxon>
        <taxon>eudicotyledons</taxon>
        <taxon>Gunneridae</taxon>
        <taxon>Pentapetalae</taxon>
        <taxon>rosids</taxon>
        <taxon>fabids</taxon>
        <taxon>Rosales</taxon>
        <taxon>Rosaceae</taxon>
        <taxon>Rosoideae</taxon>
        <taxon>Rosoideae incertae sedis</taxon>
        <taxon>Rosa</taxon>
    </lineage>
</organism>
<gene>
    <name evidence="2" type="ORF">RchiOBHm_Chr7g0242461</name>
</gene>
<proteinExistence type="predicted"/>
<accession>A0A2P6PII9</accession>
<protein>
    <recommendedName>
        <fullName evidence="4">Non-specific serine/threonine protein kinase</fullName>
    </recommendedName>
</protein>
<keyword evidence="1" id="KW-0732">Signal</keyword>
<evidence type="ECO:0000313" key="2">
    <source>
        <dbReference type="EMBL" id="PRQ21730.1"/>
    </source>
</evidence>